<evidence type="ECO:0000256" key="2">
    <source>
        <dbReference type="SAM" id="MobiDB-lite"/>
    </source>
</evidence>
<name>A0A4W5R194_9TELE</name>
<dbReference type="PANTHER" id="PTHR47368">
    <property type="entry name" value="NUMB"/>
    <property type="match status" value="1"/>
</dbReference>
<evidence type="ECO:0000256" key="1">
    <source>
        <dbReference type="ARBA" id="ARBA00022553"/>
    </source>
</evidence>
<evidence type="ECO:0000313" key="4">
    <source>
        <dbReference type="Proteomes" id="UP000314982"/>
    </source>
</evidence>
<evidence type="ECO:0008006" key="5">
    <source>
        <dbReference type="Google" id="ProtNLM"/>
    </source>
</evidence>
<accession>A0A4W5R194</accession>
<proteinExistence type="predicted"/>
<protein>
    <recommendedName>
        <fullName evidence="5">NUMB domain-containing protein</fullName>
    </recommendedName>
</protein>
<dbReference type="InterPro" id="IPR016698">
    <property type="entry name" value="Numb/numb-like"/>
</dbReference>
<keyword evidence="4" id="KW-1185">Reference proteome</keyword>
<feature type="compositionally biased region" description="Pro residues" evidence="2">
    <location>
        <begin position="69"/>
        <end position="82"/>
    </location>
</feature>
<keyword evidence="1" id="KW-0597">Phosphoprotein</keyword>
<dbReference type="Ensembl" id="ENSHHUT00000080846.1">
    <property type="protein sequence ID" value="ENSHHUP00000078314.1"/>
    <property type="gene ID" value="ENSHHUG00000045714.1"/>
</dbReference>
<reference evidence="3" key="2">
    <citation type="submission" date="2025-08" db="UniProtKB">
        <authorList>
            <consortium name="Ensembl"/>
        </authorList>
    </citation>
    <scope>IDENTIFICATION</scope>
</reference>
<organism evidence="3 4">
    <name type="scientific">Hucho hucho</name>
    <name type="common">huchen</name>
    <dbReference type="NCBI Taxonomy" id="62062"/>
    <lineage>
        <taxon>Eukaryota</taxon>
        <taxon>Metazoa</taxon>
        <taxon>Chordata</taxon>
        <taxon>Craniata</taxon>
        <taxon>Vertebrata</taxon>
        <taxon>Euteleostomi</taxon>
        <taxon>Actinopterygii</taxon>
        <taxon>Neopterygii</taxon>
        <taxon>Teleostei</taxon>
        <taxon>Protacanthopterygii</taxon>
        <taxon>Salmoniformes</taxon>
        <taxon>Salmonidae</taxon>
        <taxon>Salmoninae</taxon>
        <taxon>Hucho</taxon>
    </lineage>
</organism>
<feature type="compositionally biased region" description="Polar residues" evidence="2">
    <location>
        <begin position="106"/>
        <end position="127"/>
    </location>
</feature>
<dbReference type="GO" id="GO:0031410">
    <property type="term" value="C:cytoplasmic vesicle"/>
    <property type="evidence" value="ECO:0007669"/>
    <property type="project" value="TreeGrafter"/>
</dbReference>
<feature type="region of interest" description="Disordered" evidence="2">
    <location>
        <begin position="31"/>
        <end position="127"/>
    </location>
</feature>
<dbReference type="STRING" id="62062.ENSHHUP00000078314"/>
<dbReference type="AlphaFoldDB" id="A0A4W5R194"/>
<reference evidence="4" key="1">
    <citation type="submission" date="2018-06" db="EMBL/GenBank/DDBJ databases">
        <title>Genome assembly of Danube salmon.</title>
        <authorList>
            <person name="Macqueen D.J."/>
            <person name="Gundappa M.K."/>
        </authorList>
    </citation>
    <scope>NUCLEOTIDE SEQUENCE [LARGE SCALE GENOMIC DNA]</scope>
</reference>
<sequence length="127" mass="13787">MSNGLTYAHPSVPVVGITSQMVANLFGSTPQPQAYPIPQYDPYNNPHQQPSMPLPVAFNGGRADSWAPPFLPPQSSPAPPLPSQLQPAADPFEAKWASLESRSHQRTTPSPTNPFSSELHTTFEIQL</sequence>
<evidence type="ECO:0000313" key="3">
    <source>
        <dbReference type="Ensembl" id="ENSHHUP00000078314.1"/>
    </source>
</evidence>
<reference evidence="3" key="3">
    <citation type="submission" date="2025-09" db="UniProtKB">
        <authorList>
            <consortium name="Ensembl"/>
        </authorList>
    </citation>
    <scope>IDENTIFICATION</scope>
</reference>
<dbReference type="Proteomes" id="UP000314982">
    <property type="component" value="Unassembled WGS sequence"/>
</dbReference>
<dbReference type="GO" id="GO:0050769">
    <property type="term" value="P:positive regulation of neurogenesis"/>
    <property type="evidence" value="ECO:0007669"/>
    <property type="project" value="TreeGrafter"/>
</dbReference>
<dbReference type="GO" id="GO:0016323">
    <property type="term" value="C:basolateral plasma membrane"/>
    <property type="evidence" value="ECO:0007669"/>
    <property type="project" value="TreeGrafter"/>
</dbReference>
<dbReference type="GeneTree" id="ENSGT00940000156005"/>
<dbReference type="PANTHER" id="PTHR47368:SF5">
    <property type="entry name" value="PROTEIN NUMB HOMOLOG"/>
    <property type="match status" value="1"/>
</dbReference>